<evidence type="ECO:0000256" key="1">
    <source>
        <dbReference type="ARBA" id="ARBA00006611"/>
    </source>
</evidence>
<keyword evidence="3" id="KW-0067">ATP-binding</keyword>
<dbReference type="PANTHER" id="PTHR30258">
    <property type="entry name" value="TYPE II SECRETION SYSTEM PROTEIN GSPE-RELATED"/>
    <property type="match status" value="1"/>
</dbReference>
<sequence>MEYIDKKLHDLLKMAIGLSITDIHFNITEVYQVIRLRRHKQTIKIIHDDLSVNLYEHLKYISRFDLSQNEIPQTGSFTMIFERRYFFRFASIESFGRKNGVIRILNIVLIRSLSECISNKRVLRALLKSFSARSGLILFSGVTGSGKSTTMFNTLKEVSSEAIYSVESPIEHFYNHVIQLEPIESRLTQEDILNQLLRMDADIIVYGEVRTKGDLRLCLRAVNMGHLVCASIHARSCFHTLDRLYDLGATDYEIESGLIAILYHYLKQEKGEVVFKHEFADQVQIRHRLSQSFKDKDSPDNRDG</sequence>
<dbReference type="OrthoDB" id="9808272at2"/>
<reference evidence="5" key="1">
    <citation type="submission" date="2011-01" db="EMBL/GenBank/DDBJ databases">
        <authorList>
            <person name="Muzny D."/>
            <person name="Qin X."/>
            <person name="Buhay C."/>
            <person name="Dugan-Rocha S."/>
            <person name="Ding Y."/>
            <person name="Chen G."/>
            <person name="Hawes A."/>
            <person name="Holder M."/>
            <person name="Jhangiani S."/>
            <person name="Johnson A."/>
            <person name="Khan Z."/>
            <person name="Li Z."/>
            <person name="Liu W."/>
            <person name="Liu X."/>
            <person name="Perez L."/>
            <person name="Shen H."/>
            <person name="Wang Q."/>
            <person name="Watt J."/>
            <person name="Xi L."/>
            <person name="Xin Y."/>
            <person name="Zhou J."/>
            <person name="Deng J."/>
            <person name="Jiang H."/>
            <person name="Liu Y."/>
            <person name="Qu J."/>
            <person name="Song X.-Z."/>
            <person name="Zhang L."/>
            <person name="Villasana D."/>
            <person name="Johnson A."/>
            <person name="Liu J."/>
            <person name="Liyanage D."/>
            <person name="Lorensuhewa L."/>
            <person name="Robinson T."/>
            <person name="Song A."/>
            <person name="Song B.-B."/>
            <person name="Dinh H."/>
            <person name="Thornton R."/>
            <person name="Coyle M."/>
            <person name="Francisco L."/>
            <person name="Jackson L."/>
            <person name="Javaid M."/>
            <person name="Korchina V."/>
            <person name="Kovar C."/>
            <person name="Mata R."/>
            <person name="Mathew T."/>
            <person name="Ngo R."/>
            <person name="Nguyen L."/>
            <person name="Nguyen N."/>
            <person name="Okwuonu G."/>
            <person name="Ongeri F."/>
            <person name="Pham C."/>
            <person name="Simmons D."/>
            <person name="Wilczek-Boney K."/>
            <person name="Hale W."/>
            <person name="Jakkamsetti A."/>
            <person name="Pham P."/>
            <person name="Ruth R."/>
            <person name="San Lucas F."/>
            <person name="Warren J."/>
            <person name="Zhang J."/>
            <person name="Zhao Z."/>
            <person name="Zhou C."/>
            <person name="Zhu D."/>
            <person name="Lee S."/>
            <person name="Bess C."/>
            <person name="Blankenburg K."/>
            <person name="Forbes L."/>
            <person name="Fu Q."/>
            <person name="Gubbala S."/>
            <person name="Hirani K."/>
            <person name="Jayaseelan J.C."/>
            <person name="Lara F."/>
            <person name="Munidasa M."/>
            <person name="Palculict T."/>
            <person name="Patil S."/>
            <person name="Pu L.-L."/>
            <person name="Saada N."/>
            <person name="Tang L."/>
            <person name="Weissenberger G."/>
            <person name="Zhu Y."/>
            <person name="Hemphill L."/>
            <person name="Shang Y."/>
            <person name="Youmans B."/>
            <person name="Ayvaz T."/>
            <person name="Ross M."/>
            <person name="Santibanez J."/>
            <person name="Aqrawi P."/>
            <person name="Gross S."/>
            <person name="Joshi V."/>
            <person name="Fowler G."/>
            <person name="Nazareth L."/>
            <person name="Reid J."/>
            <person name="Worley K."/>
            <person name="Petrosino J."/>
            <person name="Highlander S."/>
            <person name="Gibbs R."/>
        </authorList>
    </citation>
    <scope>NUCLEOTIDE SEQUENCE [LARGE SCALE GENOMIC DNA]</scope>
    <source>
        <strain evidence="5">ATCC 19414</strain>
    </source>
</reference>
<dbReference type="GO" id="GO:0005886">
    <property type="term" value="C:plasma membrane"/>
    <property type="evidence" value="ECO:0007669"/>
    <property type="project" value="TreeGrafter"/>
</dbReference>
<feature type="domain" description="Bacterial type II secretion system protein E" evidence="4">
    <location>
        <begin position="4"/>
        <end position="263"/>
    </location>
</feature>
<evidence type="ECO:0000256" key="3">
    <source>
        <dbReference type="ARBA" id="ARBA00022840"/>
    </source>
</evidence>
<evidence type="ECO:0000313" key="6">
    <source>
        <dbReference type="Proteomes" id="UP000003028"/>
    </source>
</evidence>
<dbReference type="AlphaFoldDB" id="E7FUA2"/>
<dbReference type="InterPro" id="IPR027417">
    <property type="entry name" value="P-loop_NTPase"/>
</dbReference>
<dbReference type="RefSeq" id="WP_003773830.1">
    <property type="nucleotide sequence ID" value="NZ_ACLK02000001.1"/>
</dbReference>
<evidence type="ECO:0000256" key="2">
    <source>
        <dbReference type="ARBA" id="ARBA00022741"/>
    </source>
</evidence>
<accession>E7FUA2</accession>
<dbReference type="Proteomes" id="UP000003028">
    <property type="component" value="Unassembled WGS sequence"/>
</dbReference>
<dbReference type="GO" id="GO:0016887">
    <property type="term" value="F:ATP hydrolysis activity"/>
    <property type="evidence" value="ECO:0007669"/>
    <property type="project" value="TreeGrafter"/>
</dbReference>
<dbReference type="PANTHER" id="PTHR30258:SF2">
    <property type="entry name" value="COMG OPERON PROTEIN 1"/>
    <property type="match status" value="1"/>
</dbReference>
<comment type="similarity">
    <text evidence="1">Belongs to the GSP E family.</text>
</comment>
<evidence type="ECO:0000313" key="5">
    <source>
        <dbReference type="EMBL" id="EFY09705.1"/>
    </source>
</evidence>
<dbReference type="STRING" id="1648.A2I91_04715"/>
<keyword evidence="6" id="KW-1185">Reference proteome</keyword>
<dbReference type="Gene3D" id="3.30.450.90">
    <property type="match status" value="1"/>
</dbReference>
<dbReference type="InterPro" id="IPR001482">
    <property type="entry name" value="T2SS/T4SS_dom"/>
</dbReference>
<name>E7FUA2_ERYRH</name>
<protein>
    <submittedName>
        <fullName evidence="5">Type II/IV secretion system protein</fullName>
    </submittedName>
</protein>
<gene>
    <name evidence="5" type="ORF">HMPREF0357_10500</name>
</gene>
<proteinExistence type="inferred from homology"/>
<organism evidence="5 6">
    <name type="scientific">Erysipelothrix rhusiopathiae ATCC 19414</name>
    <dbReference type="NCBI Taxonomy" id="525280"/>
    <lineage>
        <taxon>Bacteria</taxon>
        <taxon>Bacillati</taxon>
        <taxon>Bacillota</taxon>
        <taxon>Erysipelotrichia</taxon>
        <taxon>Erysipelotrichales</taxon>
        <taxon>Erysipelotrichaceae</taxon>
        <taxon>Erysipelothrix</taxon>
    </lineage>
</organism>
<dbReference type="Gene3D" id="3.40.50.300">
    <property type="entry name" value="P-loop containing nucleotide triphosphate hydrolases"/>
    <property type="match status" value="1"/>
</dbReference>
<dbReference type="EMBL" id="ACLK02000001">
    <property type="protein sequence ID" value="EFY09705.1"/>
    <property type="molecule type" value="Genomic_DNA"/>
</dbReference>
<evidence type="ECO:0000259" key="4">
    <source>
        <dbReference type="Pfam" id="PF00437"/>
    </source>
</evidence>
<keyword evidence="2" id="KW-0547">Nucleotide-binding</keyword>
<dbReference type="Pfam" id="PF00437">
    <property type="entry name" value="T2SSE"/>
    <property type="match status" value="1"/>
</dbReference>
<dbReference type="SUPFAM" id="SSF52540">
    <property type="entry name" value="P-loop containing nucleoside triphosphate hydrolases"/>
    <property type="match status" value="1"/>
</dbReference>
<comment type="caution">
    <text evidence="5">The sequence shown here is derived from an EMBL/GenBank/DDBJ whole genome shotgun (WGS) entry which is preliminary data.</text>
</comment>
<dbReference type="GO" id="GO:0005524">
    <property type="term" value="F:ATP binding"/>
    <property type="evidence" value="ECO:0007669"/>
    <property type="project" value="UniProtKB-KW"/>
</dbReference>